<organism evidence="2">
    <name type="scientific">Pithovirus LCPAC302</name>
    <dbReference type="NCBI Taxonomy" id="2506593"/>
    <lineage>
        <taxon>Viruses</taxon>
        <taxon>Pithoviruses</taxon>
    </lineage>
</organism>
<feature type="transmembrane region" description="Helical" evidence="1">
    <location>
        <begin position="12"/>
        <end position="27"/>
    </location>
</feature>
<keyword evidence="1" id="KW-0472">Membrane</keyword>
<keyword evidence="1" id="KW-1133">Transmembrane helix</keyword>
<gene>
    <name evidence="2" type="ORF">LCPAC302_00940</name>
    <name evidence="3" type="ORF">LCPAC302_01710</name>
</gene>
<sequence>MNIPIQEFIWKFGTALGLLAILDFGCYKTRARYFTLHGIWNILISSLIIPDLFKFIMDPLGPSQDATQWPGIFVAAIHFWHCIAYSGLTWDDYFHHIVFATTLTSANFIWDWGYGANFLIFFICGLPGGLDYIMLACVKHGYLSKIKEKRWNRYLNTWIRSPGCIASACSIWVNWMAGNTNHIPVLVKIVMILLVISNGQYYSSRVTASWAIHEHKLSCSK</sequence>
<dbReference type="EMBL" id="MK500539">
    <property type="protein sequence ID" value="QBK91474.1"/>
    <property type="molecule type" value="Genomic_DNA"/>
</dbReference>
<reference evidence="2" key="1">
    <citation type="journal article" date="2019" name="MBio">
        <title>Virus Genomes from Deep Sea Sediments Expand the Ocean Megavirome and Support Independent Origins of Viral Gigantism.</title>
        <authorList>
            <person name="Backstrom D."/>
            <person name="Yutin N."/>
            <person name="Jorgensen S.L."/>
            <person name="Dharamshi J."/>
            <person name="Homa F."/>
            <person name="Zaremba-Niedwiedzka K."/>
            <person name="Spang A."/>
            <person name="Wolf Y.I."/>
            <person name="Koonin E.V."/>
            <person name="Ettema T.J."/>
        </authorList>
    </citation>
    <scope>NUCLEOTIDE SEQUENCE</scope>
</reference>
<feature type="transmembrane region" description="Helical" evidence="1">
    <location>
        <begin position="93"/>
        <end position="110"/>
    </location>
</feature>
<protein>
    <submittedName>
        <fullName evidence="2">Uncharacterized protein</fullName>
    </submittedName>
</protein>
<feature type="transmembrane region" description="Helical" evidence="1">
    <location>
        <begin position="158"/>
        <end position="177"/>
    </location>
</feature>
<name>A0A481Z6G6_9VIRU</name>
<feature type="transmembrane region" description="Helical" evidence="1">
    <location>
        <begin position="116"/>
        <end position="138"/>
    </location>
</feature>
<evidence type="ECO:0000313" key="2">
    <source>
        <dbReference type="EMBL" id="QBK91474.1"/>
    </source>
</evidence>
<evidence type="ECO:0000256" key="1">
    <source>
        <dbReference type="SAM" id="Phobius"/>
    </source>
</evidence>
<feature type="transmembrane region" description="Helical" evidence="1">
    <location>
        <begin position="183"/>
        <end position="202"/>
    </location>
</feature>
<feature type="transmembrane region" description="Helical" evidence="1">
    <location>
        <begin position="69"/>
        <end position="86"/>
    </location>
</feature>
<keyword evidence="1" id="KW-0812">Transmembrane</keyword>
<dbReference type="EMBL" id="MK500545">
    <property type="protein sequence ID" value="QBK91551.1"/>
    <property type="molecule type" value="Genomic_DNA"/>
</dbReference>
<proteinExistence type="predicted"/>
<evidence type="ECO:0000313" key="3">
    <source>
        <dbReference type="EMBL" id="QBK91551.1"/>
    </source>
</evidence>
<feature type="transmembrane region" description="Helical" evidence="1">
    <location>
        <begin position="39"/>
        <end position="57"/>
    </location>
</feature>
<accession>A0A481Z6G6</accession>